<feature type="transmembrane region" description="Helical" evidence="5">
    <location>
        <begin position="248"/>
        <end position="270"/>
    </location>
</feature>
<dbReference type="Gene3D" id="1.10.3430.10">
    <property type="entry name" value="Ammonium transporter AmtB like domains"/>
    <property type="match status" value="1"/>
</dbReference>
<feature type="transmembrane region" description="Helical" evidence="5">
    <location>
        <begin position="89"/>
        <end position="112"/>
    </location>
</feature>
<feature type="domain" description="Ammonium transporter AmtB-like" evidence="6">
    <location>
        <begin position="230"/>
        <end position="450"/>
    </location>
</feature>
<dbReference type="GO" id="GO:0097272">
    <property type="term" value="P:ammonium homeostasis"/>
    <property type="evidence" value="ECO:0007669"/>
    <property type="project" value="TreeGrafter"/>
</dbReference>
<name>A0AAV8VQA7_9CUCU</name>
<evidence type="ECO:0000256" key="3">
    <source>
        <dbReference type="ARBA" id="ARBA00022989"/>
    </source>
</evidence>
<keyword evidence="2 5" id="KW-0812">Transmembrane</keyword>
<gene>
    <name evidence="7" type="ORF">NQ315_016364</name>
</gene>
<comment type="caution">
    <text evidence="7">The sequence shown here is derived from an EMBL/GenBank/DDBJ whole genome shotgun (WGS) entry which is preliminary data.</text>
</comment>
<protein>
    <recommendedName>
        <fullName evidence="6">Ammonium transporter AmtB-like domain-containing protein</fullName>
    </recommendedName>
</protein>
<keyword evidence="8" id="KW-1185">Reference proteome</keyword>
<feature type="transmembrane region" description="Helical" evidence="5">
    <location>
        <begin position="124"/>
        <end position="146"/>
    </location>
</feature>
<sequence>MNSSPISFHQVGLPIGHERDYYDLFNEQFLSQNSTDADDESAWTVDPAFRGIFALLSRIGFILIEVGSVPVGNVYTIVAYNLVEMCLVLLSYGFIGNWLAFGATSAGGWIGFGGWDYTFTFPNMDAVVVGFCACLMSTAQMSSFLAGRIHMIAGMVLSVFYSAIFQPILMHWIWSDRGWMKHSSFLGLDVSVKDHAGGLAIHLPSAIFGATGKELTLHSQRIISATFDETGALFLGRRIMKLRDIDELSFGAENVVTTIVGYTLVIFNYITFALPSPLYAVDHLPGDHSAIIVTNSFLALAAGILIVAVFQLSFFRHLSRYRRMVRCVQGGMAGLVTVASAVDIYTPLVALLLPMGTAAFFFLFAELLHHTALEDACSLIPSHLICSFIGVMLCPLLAQKENLGSSVQLSTRGVHLLWQFICTLVVVVISVAVALFIFLLMKITRGLRNEFEAMNHKMADVIKDVISKRSYLERLFATNSSTEYVEPGYRRRYFDAVQERQENSNNPASAGDSGDTMKTVVSTDTSRFVSDVTVRRLEKERALSKSDSLWKRCGSGDYYDPFQKVELGAIRELTRVPSKTSWMGYNEV</sequence>
<dbReference type="InterPro" id="IPR029020">
    <property type="entry name" value="Ammonium/urea_transptr"/>
</dbReference>
<dbReference type="GO" id="GO:0005886">
    <property type="term" value="C:plasma membrane"/>
    <property type="evidence" value="ECO:0007669"/>
    <property type="project" value="TreeGrafter"/>
</dbReference>
<dbReference type="GO" id="GO:0008519">
    <property type="term" value="F:ammonium channel activity"/>
    <property type="evidence" value="ECO:0007669"/>
    <property type="project" value="InterPro"/>
</dbReference>
<feature type="domain" description="Ammonium transporter AmtB-like" evidence="6">
    <location>
        <begin position="55"/>
        <end position="209"/>
    </location>
</feature>
<dbReference type="EMBL" id="JANEYG010000044">
    <property type="protein sequence ID" value="KAJ8916225.1"/>
    <property type="molecule type" value="Genomic_DNA"/>
</dbReference>
<evidence type="ECO:0000256" key="1">
    <source>
        <dbReference type="ARBA" id="ARBA00004141"/>
    </source>
</evidence>
<evidence type="ECO:0000313" key="7">
    <source>
        <dbReference type="EMBL" id="KAJ8916225.1"/>
    </source>
</evidence>
<organism evidence="7 8">
    <name type="scientific">Exocentrus adspersus</name>
    <dbReference type="NCBI Taxonomy" id="1586481"/>
    <lineage>
        <taxon>Eukaryota</taxon>
        <taxon>Metazoa</taxon>
        <taxon>Ecdysozoa</taxon>
        <taxon>Arthropoda</taxon>
        <taxon>Hexapoda</taxon>
        <taxon>Insecta</taxon>
        <taxon>Pterygota</taxon>
        <taxon>Neoptera</taxon>
        <taxon>Endopterygota</taxon>
        <taxon>Coleoptera</taxon>
        <taxon>Polyphaga</taxon>
        <taxon>Cucujiformia</taxon>
        <taxon>Chrysomeloidea</taxon>
        <taxon>Cerambycidae</taxon>
        <taxon>Lamiinae</taxon>
        <taxon>Acanthocinini</taxon>
        <taxon>Exocentrus</taxon>
    </lineage>
</organism>
<keyword evidence="4 5" id="KW-0472">Membrane</keyword>
<dbReference type="SUPFAM" id="SSF111352">
    <property type="entry name" value="Ammonium transporter"/>
    <property type="match status" value="1"/>
</dbReference>
<evidence type="ECO:0000256" key="4">
    <source>
        <dbReference type="ARBA" id="ARBA00023136"/>
    </source>
</evidence>
<comment type="subcellular location">
    <subcellularLocation>
        <location evidence="1">Membrane</location>
        <topology evidence="1">Multi-pass membrane protein</topology>
    </subcellularLocation>
</comment>
<evidence type="ECO:0000259" key="6">
    <source>
        <dbReference type="Pfam" id="PF00909"/>
    </source>
</evidence>
<feature type="transmembrane region" description="Helical" evidence="5">
    <location>
        <begin position="290"/>
        <end position="312"/>
    </location>
</feature>
<dbReference type="AlphaFoldDB" id="A0AAV8VQA7"/>
<feature type="transmembrane region" description="Helical" evidence="5">
    <location>
        <begin position="418"/>
        <end position="441"/>
    </location>
</feature>
<proteinExistence type="predicted"/>
<dbReference type="InterPro" id="IPR024041">
    <property type="entry name" value="NH4_transpt_AmtB-like_dom"/>
</dbReference>
<keyword evidence="3 5" id="KW-1133">Transmembrane helix</keyword>
<accession>A0AAV8VQA7</accession>
<dbReference type="PANTHER" id="PTHR11730">
    <property type="entry name" value="AMMONIUM TRANSPORTER"/>
    <property type="match status" value="1"/>
</dbReference>
<dbReference type="Pfam" id="PF00909">
    <property type="entry name" value="Ammonium_transp"/>
    <property type="match status" value="2"/>
</dbReference>
<evidence type="ECO:0000256" key="2">
    <source>
        <dbReference type="ARBA" id="ARBA00022692"/>
    </source>
</evidence>
<feature type="transmembrane region" description="Helical" evidence="5">
    <location>
        <begin position="59"/>
        <end position="83"/>
    </location>
</feature>
<evidence type="ECO:0000313" key="8">
    <source>
        <dbReference type="Proteomes" id="UP001159042"/>
    </source>
</evidence>
<feature type="transmembrane region" description="Helical" evidence="5">
    <location>
        <begin position="152"/>
        <end position="174"/>
    </location>
</feature>
<dbReference type="Proteomes" id="UP001159042">
    <property type="component" value="Unassembled WGS sequence"/>
</dbReference>
<dbReference type="PANTHER" id="PTHR11730:SF60">
    <property type="entry name" value="RH50, ISOFORM D"/>
    <property type="match status" value="1"/>
</dbReference>
<evidence type="ECO:0000256" key="5">
    <source>
        <dbReference type="SAM" id="Phobius"/>
    </source>
</evidence>
<reference evidence="7 8" key="1">
    <citation type="journal article" date="2023" name="Insect Mol. Biol.">
        <title>Genome sequencing provides insights into the evolution of gene families encoding plant cell wall-degrading enzymes in longhorned beetles.</title>
        <authorList>
            <person name="Shin N.R."/>
            <person name="Okamura Y."/>
            <person name="Kirsch R."/>
            <person name="Pauchet Y."/>
        </authorList>
    </citation>
    <scope>NUCLEOTIDE SEQUENCE [LARGE SCALE GENOMIC DNA]</scope>
    <source>
        <strain evidence="7">EAD_L_NR</strain>
    </source>
</reference>